<dbReference type="EC" id="1.1.-.-" evidence="5"/>
<dbReference type="PANTHER" id="PTHR43060:SF15">
    <property type="entry name" value="3-HYDROXYISOBUTYRATE DEHYDROGENASE-LIKE 1, MITOCHONDRIAL-RELATED"/>
    <property type="match status" value="1"/>
</dbReference>
<evidence type="ECO:0000313" key="5">
    <source>
        <dbReference type="EMBL" id="MFD0950465.1"/>
    </source>
</evidence>
<dbReference type="GO" id="GO:0016491">
    <property type="term" value="F:oxidoreductase activity"/>
    <property type="evidence" value="ECO:0007669"/>
    <property type="project" value="UniProtKB-KW"/>
</dbReference>
<name>A0ABW3HGW7_9GAMM</name>
<dbReference type="RefSeq" id="WP_379071209.1">
    <property type="nucleotide sequence ID" value="NZ_JBHTIT010000001.1"/>
</dbReference>
<gene>
    <name evidence="5" type="ORF">ACFQ0F_08710</name>
</gene>
<proteinExistence type="predicted"/>
<dbReference type="SUPFAM" id="SSF48179">
    <property type="entry name" value="6-phosphogluconate dehydrogenase C-terminal domain-like"/>
    <property type="match status" value="1"/>
</dbReference>
<dbReference type="Pfam" id="PF03446">
    <property type="entry name" value="NAD_binding_2"/>
    <property type="match status" value="1"/>
</dbReference>
<dbReference type="SUPFAM" id="SSF51735">
    <property type="entry name" value="NAD(P)-binding Rossmann-fold domains"/>
    <property type="match status" value="1"/>
</dbReference>
<dbReference type="Pfam" id="PF14833">
    <property type="entry name" value="NAD_binding_11"/>
    <property type="match status" value="1"/>
</dbReference>
<dbReference type="EMBL" id="JBHTIT010000001">
    <property type="protein sequence ID" value="MFD0950465.1"/>
    <property type="molecule type" value="Genomic_DNA"/>
</dbReference>
<protein>
    <submittedName>
        <fullName evidence="5">NAD(P)-dependent oxidoreductase</fullName>
        <ecNumber evidence="5">1.1.-.-</ecNumber>
    </submittedName>
</protein>
<evidence type="ECO:0000259" key="3">
    <source>
        <dbReference type="Pfam" id="PF03446"/>
    </source>
</evidence>
<keyword evidence="2" id="KW-0520">NAD</keyword>
<dbReference type="Proteomes" id="UP001597044">
    <property type="component" value="Unassembled WGS sequence"/>
</dbReference>
<dbReference type="PIRSF" id="PIRSF000103">
    <property type="entry name" value="HIBADH"/>
    <property type="match status" value="1"/>
</dbReference>
<dbReference type="InterPro" id="IPR008927">
    <property type="entry name" value="6-PGluconate_DH-like_C_sf"/>
</dbReference>
<reference evidence="6" key="1">
    <citation type="journal article" date="2019" name="Int. J. Syst. Evol. Microbiol.">
        <title>The Global Catalogue of Microorganisms (GCM) 10K type strain sequencing project: providing services to taxonomists for standard genome sequencing and annotation.</title>
        <authorList>
            <consortium name="The Broad Institute Genomics Platform"/>
            <consortium name="The Broad Institute Genome Sequencing Center for Infectious Disease"/>
            <person name="Wu L."/>
            <person name="Ma J."/>
        </authorList>
    </citation>
    <scope>NUCLEOTIDE SEQUENCE [LARGE SCALE GENOMIC DNA]</scope>
    <source>
        <strain evidence="6">CCUG 63419</strain>
    </source>
</reference>
<sequence>MRVGFIGMGLMGVPMAKRLLQAGIELSVWNRTAAACEPLHAAGAHVFASARELAANVDVLMLCVSDSAAVEAICHGADGVFAGAHSDLIVVDHSSIAADVTRQLAAELRKIANTEWVDAPVSGGVAGAENGRLVIMAGGKATTIDAVRPVLAHYSQRITRMGDVGAGQVTKICNQLIVAANSVLIAEAVALAERAGVDASLLAPALAGGFADSLPFQVLSPRMAERRFTPVQWRVSTLAKDLGNAQALSAQVNLDTPLAAHALQRLQAHAGNGFADADLSSVITHYLPDLDAGSC</sequence>
<dbReference type="InterPro" id="IPR029154">
    <property type="entry name" value="HIBADH-like_NADP-bd"/>
</dbReference>
<dbReference type="PANTHER" id="PTHR43060">
    <property type="entry name" value="3-HYDROXYISOBUTYRATE DEHYDROGENASE-LIKE 1, MITOCHONDRIAL-RELATED"/>
    <property type="match status" value="1"/>
</dbReference>
<keyword evidence="1 5" id="KW-0560">Oxidoreductase</keyword>
<evidence type="ECO:0000259" key="4">
    <source>
        <dbReference type="Pfam" id="PF14833"/>
    </source>
</evidence>
<evidence type="ECO:0000313" key="6">
    <source>
        <dbReference type="Proteomes" id="UP001597044"/>
    </source>
</evidence>
<accession>A0ABW3HGW7</accession>
<feature type="domain" description="6-phosphogluconate dehydrogenase NADP-binding" evidence="3">
    <location>
        <begin position="2"/>
        <end position="162"/>
    </location>
</feature>
<dbReference type="Gene3D" id="3.40.50.720">
    <property type="entry name" value="NAD(P)-binding Rossmann-like Domain"/>
    <property type="match status" value="1"/>
</dbReference>
<dbReference type="InterPro" id="IPR013328">
    <property type="entry name" value="6PGD_dom2"/>
</dbReference>
<organism evidence="5 6">
    <name type="scientific">Paraperlucidibaca wandonensis</name>
    <dbReference type="NCBI Taxonomy" id="1268273"/>
    <lineage>
        <taxon>Bacteria</taxon>
        <taxon>Pseudomonadati</taxon>
        <taxon>Pseudomonadota</taxon>
        <taxon>Gammaproteobacteria</taxon>
        <taxon>Moraxellales</taxon>
        <taxon>Moraxellaceae</taxon>
        <taxon>Paraperlucidibaca</taxon>
    </lineage>
</organism>
<dbReference type="InterPro" id="IPR036291">
    <property type="entry name" value="NAD(P)-bd_dom_sf"/>
</dbReference>
<dbReference type="Gene3D" id="1.10.1040.10">
    <property type="entry name" value="N-(1-d-carboxylethyl)-l-norvaline Dehydrogenase, domain 2"/>
    <property type="match status" value="1"/>
</dbReference>
<dbReference type="InterPro" id="IPR015815">
    <property type="entry name" value="HIBADH-related"/>
</dbReference>
<evidence type="ECO:0000256" key="2">
    <source>
        <dbReference type="ARBA" id="ARBA00023027"/>
    </source>
</evidence>
<keyword evidence="6" id="KW-1185">Reference proteome</keyword>
<comment type="caution">
    <text evidence="5">The sequence shown here is derived from an EMBL/GenBank/DDBJ whole genome shotgun (WGS) entry which is preliminary data.</text>
</comment>
<dbReference type="InterPro" id="IPR006115">
    <property type="entry name" value="6PGDH_NADP-bd"/>
</dbReference>
<feature type="domain" description="3-hydroxyisobutyrate dehydrogenase-like NAD-binding" evidence="4">
    <location>
        <begin position="165"/>
        <end position="285"/>
    </location>
</feature>
<evidence type="ECO:0000256" key="1">
    <source>
        <dbReference type="ARBA" id="ARBA00023002"/>
    </source>
</evidence>